<dbReference type="Proteomes" id="UP000824120">
    <property type="component" value="Chromosome 11"/>
</dbReference>
<evidence type="ECO:0000313" key="3">
    <source>
        <dbReference type="Proteomes" id="UP000824120"/>
    </source>
</evidence>
<name>A0A9J5WK86_SOLCO</name>
<organism evidence="2 3">
    <name type="scientific">Solanum commersonii</name>
    <name type="common">Commerson's wild potato</name>
    <name type="synonym">Commerson's nightshade</name>
    <dbReference type="NCBI Taxonomy" id="4109"/>
    <lineage>
        <taxon>Eukaryota</taxon>
        <taxon>Viridiplantae</taxon>
        <taxon>Streptophyta</taxon>
        <taxon>Embryophyta</taxon>
        <taxon>Tracheophyta</taxon>
        <taxon>Spermatophyta</taxon>
        <taxon>Magnoliopsida</taxon>
        <taxon>eudicotyledons</taxon>
        <taxon>Gunneridae</taxon>
        <taxon>Pentapetalae</taxon>
        <taxon>asterids</taxon>
        <taxon>lamiids</taxon>
        <taxon>Solanales</taxon>
        <taxon>Solanaceae</taxon>
        <taxon>Solanoideae</taxon>
        <taxon>Solaneae</taxon>
        <taxon>Solanum</taxon>
    </lineage>
</organism>
<dbReference type="EMBL" id="JACXVP010000011">
    <property type="protein sequence ID" value="KAG5575440.1"/>
    <property type="molecule type" value="Genomic_DNA"/>
</dbReference>
<proteinExistence type="predicted"/>
<sequence length="73" mass="8122">MAGISVSEVTSSFPQPEATRSENASQQQEQEVGRLEETISFIGGQWHSDQQCAQLTSSEKIGRIEMKLPLDRK</sequence>
<dbReference type="AlphaFoldDB" id="A0A9J5WK86"/>
<protein>
    <submittedName>
        <fullName evidence="2">Uncharacterized protein</fullName>
    </submittedName>
</protein>
<gene>
    <name evidence="2" type="ORF">H5410_055574</name>
</gene>
<keyword evidence="3" id="KW-1185">Reference proteome</keyword>
<feature type="region of interest" description="Disordered" evidence="1">
    <location>
        <begin position="1"/>
        <end position="33"/>
    </location>
</feature>
<reference evidence="2 3" key="1">
    <citation type="submission" date="2020-09" db="EMBL/GenBank/DDBJ databases">
        <title>De no assembly of potato wild relative species, Solanum commersonii.</title>
        <authorList>
            <person name="Cho K."/>
        </authorList>
    </citation>
    <scope>NUCLEOTIDE SEQUENCE [LARGE SCALE GENOMIC DNA]</scope>
    <source>
        <strain evidence="2">LZ3.2</strain>
        <tissue evidence="2">Leaf</tissue>
    </source>
</reference>
<evidence type="ECO:0000313" key="2">
    <source>
        <dbReference type="EMBL" id="KAG5575440.1"/>
    </source>
</evidence>
<accession>A0A9J5WK86</accession>
<evidence type="ECO:0000256" key="1">
    <source>
        <dbReference type="SAM" id="MobiDB-lite"/>
    </source>
</evidence>
<comment type="caution">
    <text evidence="2">The sequence shown here is derived from an EMBL/GenBank/DDBJ whole genome shotgun (WGS) entry which is preliminary data.</text>
</comment>
<feature type="compositionally biased region" description="Polar residues" evidence="1">
    <location>
        <begin position="21"/>
        <end position="30"/>
    </location>
</feature>